<dbReference type="InterPro" id="IPR050231">
    <property type="entry name" value="Iron_ascorbate_oxido_reductase"/>
</dbReference>
<dbReference type="Gene3D" id="2.60.120.330">
    <property type="entry name" value="B-lactam Antibiotic, Isopenicillin N Synthase, Chain"/>
    <property type="match status" value="1"/>
</dbReference>
<dbReference type="EMBL" id="ML996576">
    <property type="protein sequence ID" value="KAF2755964.1"/>
    <property type="molecule type" value="Genomic_DNA"/>
</dbReference>
<dbReference type="PRINTS" id="PR00682">
    <property type="entry name" value="IPNSYNTHASE"/>
</dbReference>
<dbReference type="Pfam" id="PF14226">
    <property type="entry name" value="DIOX_N"/>
    <property type="match status" value="1"/>
</dbReference>
<dbReference type="AlphaFoldDB" id="A0A6A6W1T7"/>
<proteinExistence type="inferred from homology"/>
<dbReference type="InterPro" id="IPR026992">
    <property type="entry name" value="DIOX_N"/>
</dbReference>
<dbReference type="RefSeq" id="XP_033598415.1">
    <property type="nucleotide sequence ID" value="XM_033748344.1"/>
</dbReference>
<evidence type="ECO:0000313" key="4">
    <source>
        <dbReference type="EMBL" id="KAF2755964.1"/>
    </source>
</evidence>
<gene>
    <name evidence="4" type="ORF">EJ05DRAFT_512539</name>
</gene>
<evidence type="ECO:0000256" key="2">
    <source>
        <dbReference type="RuleBase" id="RU003682"/>
    </source>
</evidence>
<evidence type="ECO:0000313" key="5">
    <source>
        <dbReference type="Proteomes" id="UP000799437"/>
    </source>
</evidence>
<accession>A0A6A6W1T7</accession>
<reference evidence="4" key="1">
    <citation type="journal article" date="2020" name="Stud. Mycol.">
        <title>101 Dothideomycetes genomes: a test case for predicting lifestyles and emergence of pathogens.</title>
        <authorList>
            <person name="Haridas S."/>
            <person name="Albert R."/>
            <person name="Binder M."/>
            <person name="Bloem J."/>
            <person name="Labutti K."/>
            <person name="Salamov A."/>
            <person name="Andreopoulos B."/>
            <person name="Baker S."/>
            <person name="Barry K."/>
            <person name="Bills G."/>
            <person name="Bluhm B."/>
            <person name="Cannon C."/>
            <person name="Castanera R."/>
            <person name="Culley D."/>
            <person name="Daum C."/>
            <person name="Ezra D."/>
            <person name="Gonzalez J."/>
            <person name="Henrissat B."/>
            <person name="Kuo A."/>
            <person name="Liang C."/>
            <person name="Lipzen A."/>
            <person name="Lutzoni F."/>
            <person name="Magnuson J."/>
            <person name="Mondo S."/>
            <person name="Nolan M."/>
            <person name="Ohm R."/>
            <person name="Pangilinan J."/>
            <person name="Park H.-J."/>
            <person name="Ramirez L."/>
            <person name="Alfaro M."/>
            <person name="Sun H."/>
            <person name="Tritt A."/>
            <person name="Yoshinaga Y."/>
            <person name="Zwiers L.-H."/>
            <person name="Turgeon B."/>
            <person name="Goodwin S."/>
            <person name="Spatafora J."/>
            <person name="Crous P."/>
            <person name="Grigoriev I."/>
        </authorList>
    </citation>
    <scope>NUCLEOTIDE SEQUENCE</scope>
    <source>
        <strain evidence="4">CBS 121739</strain>
    </source>
</reference>
<evidence type="ECO:0000256" key="1">
    <source>
        <dbReference type="ARBA" id="ARBA00008056"/>
    </source>
</evidence>
<name>A0A6A6W1T7_9PEZI</name>
<dbReference type="PANTHER" id="PTHR47990">
    <property type="entry name" value="2-OXOGLUTARATE (2OG) AND FE(II)-DEPENDENT OXYGENASE SUPERFAMILY PROTEIN-RELATED"/>
    <property type="match status" value="1"/>
</dbReference>
<dbReference type="Proteomes" id="UP000799437">
    <property type="component" value="Unassembled WGS sequence"/>
</dbReference>
<keyword evidence="2" id="KW-0560">Oxidoreductase</keyword>
<keyword evidence="5" id="KW-1185">Reference proteome</keyword>
<dbReference type="InterPro" id="IPR044861">
    <property type="entry name" value="IPNS-like_FE2OG_OXY"/>
</dbReference>
<keyword evidence="2" id="KW-0479">Metal-binding</keyword>
<protein>
    <submittedName>
        <fullName evidence="4">Clavaminate synthase-like protein</fullName>
    </submittedName>
</protein>
<comment type="similarity">
    <text evidence="1 2">Belongs to the iron/ascorbate-dependent oxidoreductase family.</text>
</comment>
<dbReference type="InterPro" id="IPR005123">
    <property type="entry name" value="Oxoglu/Fe-dep_dioxygenase_dom"/>
</dbReference>
<evidence type="ECO:0000259" key="3">
    <source>
        <dbReference type="PROSITE" id="PS51471"/>
    </source>
</evidence>
<dbReference type="GO" id="GO:0046872">
    <property type="term" value="F:metal ion binding"/>
    <property type="evidence" value="ECO:0007669"/>
    <property type="project" value="UniProtKB-KW"/>
</dbReference>
<dbReference type="PROSITE" id="PS51471">
    <property type="entry name" value="FE2OG_OXY"/>
    <property type="match status" value="1"/>
</dbReference>
<dbReference type="SUPFAM" id="SSF51197">
    <property type="entry name" value="Clavaminate synthase-like"/>
    <property type="match status" value="1"/>
</dbReference>
<organism evidence="4 5">
    <name type="scientific">Pseudovirgaria hyperparasitica</name>
    <dbReference type="NCBI Taxonomy" id="470096"/>
    <lineage>
        <taxon>Eukaryota</taxon>
        <taxon>Fungi</taxon>
        <taxon>Dikarya</taxon>
        <taxon>Ascomycota</taxon>
        <taxon>Pezizomycotina</taxon>
        <taxon>Dothideomycetes</taxon>
        <taxon>Dothideomycetes incertae sedis</taxon>
        <taxon>Acrospermales</taxon>
        <taxon>Acrospermaceae</taxon>
        <taxon>Pseudovirgaria</taxon>
    </lineage>
</organism>
<dbReference type="GO" id="GO:0044283">
    <property type="term" value="P:small molecule biosynthetic process"/>
    <property type="evidence" value="ECO:0007669"/>
    <property type="project" value="UniProtKB-ARBA"/>
</dbReference>
<dbReference type="GeneID" id="54489398"/>
<sequence>MAGQISVIDFGRFIGGSTNERKSVAYDIDKALTTSGFLSLINHGIEQSIIDECFYWSERFFELPVHEKSQLSPSVHKMRHGYLGIGKEIVRGERSHKENFDFGNPEDSDMESWPSPEKLPGFRECAETFYHACSRLISELFECIDLIFKLDTNDSLSKHHSGSADVVSFLHYPAVRQRGNFVRGMAHSDLGTITLLFQHGIGGLQVADHDSTRETTTVAIEKTANFIDVHPDSQAILVNVGYLLMRWTNGRWPSTVHRVTWPPGFRDTQDSGMQTDTPERFSIAFFSFPDYEVDIEPLENCRSQQQPRRWKNSLNAGEYLLKKRRQLYSS</sequence>
<dbReference type="GO" id="GO:0016491">
    <property type="term" value="F:oxidoreductase activity"/>
    <property type="evidence" value="ECO:0007669"/>
    <property type="project" value="UniProtKB-KW"/>
</dbReference>
<dbReference type="Pfam" id="PF03171">
    <property type="entry name" value="2OG-FeII_Oxy"/>
    <property type="match status" value="1"/>
</dbReference>
<dbReference type="OrthoDB" id="288590at2759"/>
<keyword evidence="2" id="KW-0408">Iron</keyword>
<feature type="domain" description="Fe2OG dioxygenase" evidence="3">
    <location>
        <begin position="163"/>
        <end position="289"/>
    </location>
</feature>
<dbReference type="InterPro" id="IPR027443">
    <property type="entry name" value="IPNS-like_sf"/>
</dbReference>